<reference evidence="2 3" key="1">
    <citation type="journal article" date="2008" name="Nature">
        <title>The genome of the model beetle and pest Tribolium castaneum.</title>
        <authorList>
            <consortium name="Tribolium Genome Sequencing Consortium"/>
            <person name="Richards S."/>
            <person name="Gibbs R.A."/>
            <person name="Weinstock G.M."/>
            <person name="Brown S.J."/>
            <person name="Denell R."/>
            <person name="Beeman R.W."/>
            <person name="Gibbs R."/>
            <person name="Beeman R.W."/>
            <person name="Brown S.J."/>
            <person name="Bucher G."/>
            <person name="Friedrich M."/>
            <person name="Grimmelikhuijzen C.J."/>
            <person name="Klingler M."/>
            <person name="Lorenzen M."/>
            <person name="Richards S."/>
            <person name="Roth S."/>
            <person name="Schroder R."/>
            <person name="Tautz D."/>
            <person name="Zdobnov E.M."/>
            <person name="Muzny D."/>
            <person name="Gibbs R.A."/>
            <person name="Weinstock G.M."/>
            <person name="Attaway T."/>
            <person name="Bell S."/>
            <person name="Buhay C.J."/>
            <person name="Chandrabose M.N."/>
            <person name="Chavez D."/>
            <person name="Clerk-Blankenburg K.P."/>
            <person name="Cree A."/>
            <person name="Dao M."/>
            <person name="Davis C."/>
            <person name="Chacko J."/>
            <person name="Dinh H."/>
            <person name="Dugan-Rocha S."/>
            <person name="Fowler G."/>
            <person name="Garner T.T."/>
            <person name="Garnes J."/>
            <person name="Gnirke A."/>
            <person name="Hawes A."/>
            <person name="Hernandez J."/>
            <person name="Hines S."/>
            <person name="Holder M."/>
            <person name="Hume J."/>
            <person name="Jhangiani S.N."/>
            <person name="Joshi V."/>
            <person name="Khan Z.M."/>
            <person name="Jackson L."/>
            <person name="Kovar C."/>
            <person name="Kowis A."/>
            <person name="Lee S."/>
            <person name="Lewis L.R."/>
            <person name="Margolis J."/>
            <person name="Morgan M."/>
            <person name="Nazareth L.V."/>
            <person name="Nguyen N."/>
            <person name="Okwuonu G."/>
            <person name="Parker D."/>
            <person name="Richards S."/>
            <person name="Ruiz S.J."/>
            <person name="Santibanez J."/>
            <person name="Savard J."/>
            <person name="Scherer S.E."/>
            <person name="Schneider B."/>
            <person name="Sodergren E."/>
            <person name="Tautz D."/>
            <person name="Vattahil S."/>
            <person name="Villasana D."/>
            <person name="White C.S."/>
            <person name="Wright R."/>
            <person name="Park Y."/>
            <person name="Beeman R.W."/>
            <person name="Lord J."/>
            <person name="Oppert B."/>
            <person name="Lorenzen M."/>
            <person name="Brown S."/>
            <person name="Wang L."/>
            <person name="Savard J."/>
            <person name="Tautz D."/>
            <person name="Richards S."/>
            <person name="Weinstock G."/>
            <person name="Gibbs R.A."/>
            <person name="Liu Y."/>
            <person name="Worley K."/>
            <person name="Weinstock G."/>
            <person name="Elsik C.G."/>
            <person name="Reese J.T."/>
            <person name="Elhaik E."/>
            <person name="Landan G."/>
            <person name="Graur D."/>
            <person name="Arensburger P."/>
            <person name="Atkinson P."/>
            <person name="Beeman R.W."/>
            <person name="Beidler J."/>
            <person name="Brown S.J."/>
            <person name="Demuth J.P."/>
            <person name="Drury D.W."/>
            <person name="Du Y.Z."/>
            <person name="Fujiwara H."/>
            <person name="Lorenzen M."/>
            <person name="Maselli V."/>
            <person name="Osanai M."/>
            <person name="Park Y."/>
            <person name="Robertson H.M."/>
            <person name="Tu Z."/>
            <person name="Wang J.J."/>
            <person name="Wang S."/>
            <person name="Richards S."/>
            <person name="Song H."/>
            <person name="Zhang L."/>
            <person name="Sodergren E."/>
            <person name="Werner D."/>
            <person name="Stanke M."/>
            <person name="Morgenstern B."/>
            <person name="Solovyev V."/>
            <person name="Kosarev P."/>
            <person name="Brown G."/>
            <person name="Chen H.C."/>
            <person name="Ermolaeva O."/>
            <person name="Hlavina W."/>
            <person name="Kapustin Y."/>
            <person name="Kiryutin B."/>
            <person name="Kitts P."/>
            <person name="Maglott D."/>
            <person name="Pruitt K."/>
            <person name="Sapojnikov V."/>
            <person name="Souvorov A."/>
            <person name="Mackey A.J."/>
            <person name="Waterhouse R.M."/>
            <person name="Wyder S."/>
            <person name="Zdobnov E.M."/>
            <person name="Zdobnov E.M."/>
            <person name="Wyder S."/>
            <person name="Kriventseva E.V."/>
            <person name="Kadowaki T."/>
            <person name="Bork P."/>
            <person name="Aranda M."/>
            <person name="Bao R."/>
            <person name="Beermann A."/>
            <person name="Berns N."/>
            <person name="Bolognesi R."/>
            <person name="Bonneton F."/>
            <person name="Bopp D."/>
            <person name="Brown S.J."/>
            <person name="Bucher G."/>
            <person name="Butts T."/>
            <person name="Chaumot A."/>
            <person name="Denell R.E."/>
            <person name="Ferrier D.E."/>
            <person name="Friedrich M."/>
            <person name="Gordon C.M."/>
            <person name="Jindra M."/>
            <person name="Klingler M."/>
            <person name="Lan Q."/>
            <person name="Lattorff H.M."/>
            <person name="Laudet V."/>
            <person name="von Levetsow C."/>
            <person name="Liu Z."/>
            <person name="Lutz R."/>
            <person name="Lynch J.A."/>
            <person name="da Fonseca R.N."/>
            <person name="Posnien N."/>
            <person name="Reuter R."/>
            <person name="Roth S."/>
            <person name="Savard J."/>
            <person name="Schinko J.B."/>
            <person name="Schmitt C."/>
            <person name="Schoppmeier M."/>
            <person name="Schroder R."/>
            <person name="Shippy T.D."/>
            <person name="Simonnet F."/>
            <person name="Marques-Souza H."/>
            <person name="Tautz D."/>
            <person name="Tomoyasu Y."/>
            <person name="Trauner J."/>
            <person name="Van der Zee M."/>
            <person name="Vervoort M."/>
            <person name="Wittkopp N."/>
            <person name="Wimmer E.A."/>
            <person name="Yang X."/>
            <person name="Jones A.K."/>
            <person name="Sattelle D.B."/>
            <person name="Ebert P.R."/>
            <person name="Nelson D."/>
            <person name="Scott J.G."/>
            <person name="Beeman R.W."/>
            <person name="Muthukrishnan S."/>
            <person name="Kramer K.J."/>
            <person name="Arakane Y."/>
            <person name="Beeman R.W."/>
            <person name="Zhu Q."/>
            <person name="Hogenkamp D."/>
            <person name="Dixit R."/>
            <person name="Oppert B."/>
            <person name="Jiang H."/>
            <person name="Zou Z."/>
            <person name="Marshall J."/>
            <person name="Elpidina E."/>
            <person name="Vinokurov K."/>
            <person name="Oppert C."/>
            <person name="Zou Z."/>
            <person name="Evans J."/>
            <person name="Lu Z."/>
            <person name="Zhao P."/>
            <person name="Sumathipala N."/>
            <person name="Altincicek B."/>
            <person name="Vilcinskas A."/>
            <person name="Williams M."/>
            <person name="Hultmark D."/>
            <person name="Hetru C."/>
            <person name="Jiang H."/>
            <person name="Grimmelikhuijzen C.J."/>
            <person name="Hauser F."/>
            <person name="Cazzamali G."/>
            <person name="Williamson M."/>
            <person name="Park Y."/>
            <person name="Li B."/>
            <person name="Tanaka Y."/>
            <person name="Predel R."/>
            <person name="Neupert S."/>
            <person name="Schachtner J."/>
            <person name="Verleyen P."/>
            <person name="Raible F."/>
            <person name="Bork P."/>
            <person name="Friedrich M."/>
            <person name="Walden K.K."/>
            <person name="Robertson H.M."/>
            <person name="Angeli S."/>
            <person name="Foret S."/>
            <person name="Bucher G."/>
            <person name="Schuetz S."/>
            <person name="Maleszka R."/>
            <person name="Wimmer E.A."/>
            <person name="Beeman R.W."/>
            <person name="Lorenzen M."/>
            <person name="Tomoyasu Y."/>
            <person name="Miller S.C."/>
            <person name="Grossmann D."/>
            <person name="Bucher G."/>
        </authorList>
    </citation>
    <scope>NUCLEOTIDE SEQUENCE [LARGE SCALE GENOMIC DNA]</scope>
    <source>
        <strain evidence="2 3">Georgia GA2</strain>
    </source>
</reference>
<accession>D6WFV9</accession>
<dbReference type="EMBL" id="KQ971328">
    <property type="protein sequence ID" value="EEZ99787.1"/>
    <property type="molecule type" value="Genomic_DNA"/>
</dbReference>
<evidence type="ECO:0000313" key="3">
    <source>
        <dbReference type="Proteomes" id="UP000007266"/>
    </source>
</evidence>
<evidence type="ECO:0000256" key="1">
    <source>
        <dbReference type="SAM" id="MobiDB-lite"/>
    </source>
</evidence>
<name>D6WFV9_TRICA</name>
<evidence type="ECO:0000313" key="2">
    <source>
        <dbReference type="EMBL" id="EEZ99787.1"/>
    </source>
</evidence>
<dbReference type="Proteomes" id="UP000007266">
    <property type="component" value="Linkage group 3"/>
</dbReference>
<feature type="compositionally biased region" description="Basic residues" evidence="1">
    <location>
        <begin position="53"/>
        <end position="65"/>
    </location>
</feature>
<keyword evidence="3" id="KW-1185">Reference proteome</keyword>
<sequence length="117" mass="13267">MFEVSSVAGSKLDAAAAIRQSAVRPHYSVKNQMMRLLRRSKSTANPPTEKIQPRKNGHHYHHNHNNNHDARNGGMVVNIVEGLPFVVGCKNKKVKWPWTSTETCLLITSNFKHIRQD</sequence>
<feature type="region of interest" description="Disordered" evidence="1">
    <location>
        <begin position="38"/>
        <end position="71"/>
    </location>
</feature>
<gene>
    <name evidence="2" type="primary">GLEAN_02566</name>
    <name evidence="2" type="ORF">TcasGA2_TC002566</name>
</gene>
<dbReference type="AlphaFoldDB" id="D6WFV9"/>
<dbReference type="HOGENOM" id="CLU_2087920_0_0_1"/>
<reference evidence="2 3" key="2">
    <citation type="journal article" date="2010" name="Nucleic Acids Res.">
        <title>BeetleBase in 2010: revisions to provide comprehensive genomic information for Tribolium castaneum.</title>
        <authorList>
            <person name="Kim H.S."/>
            <person name="Murphy T."/>
            <person name="Xia J."/>
            <person name="Caragea D."/>
            <person name="Park Y."/>
            <person name="Beeman R.W."/>
            <person name="Lorenzen M.D."/>
            <person name="Butcher S."/>
            <person name="Manak J.R."/>
            <person name="Brown S.J."/>
        </authorList>
    </citation>
    <scope>GENOME REANNOTATION</scope>
    <source>
        <strain evidence="2 3">Georgia GA2</strain>
    </source>
</reference>
<protein>
    <submittedName>
        <fullName evidence="2">Uncharacterized protein</fullName>
    </submittedName>
</protein>
<organism evidence="2 3">
    <name type="scientific">Tribolium castaneum</name>
    <name type="common">Red flour beetle</name>
    <dbReference type="NCBI Taxonomy" id="7070"/>
    <lineage>
        <taxon>Eukaryota</taxon>
        <taxon>Metazoa</taxon>
        <taxon>Ecdysozoa</taxon>
        <taxon>Arthropoda</taxon>
        <taxon>Hexapoda</taxon>
        <taxon>Insecta</taxon>
        <taxon>Pterygota</taxon>
        <taxon>Neoptera</taxon>
        <taxon>Endopterygota</taxon>
        <taxon>Coleoptera</taxon>
        <taxon>Polyphaga</taxon>
        <taxon>Cucujiformia</taxon>
        <taxon>Tenebrionidae</taxon>
        <taxon>Tenebrionidae incertae sedis</taxon>
        <taxon>Tribolium</taxon>
    </lineage>
</organism>
<proteinExistence type="predicted"/>